<dbReference type="Pfam" id="PF13343">
    <property type="entry name" value="SBP_bac_6"/>
    <property type="match status" value="1"/>
</dbReference>
<name>A0A5K7X072_9BACL</name>
<dbReference type="RefSeq" id="WP_152080306.1">
    <property type="nucleotide sequence ID" value="NZ_AP021853.1"/>
</dbReference>
<dbReference type="InterPro" id="IPR001188">
    <property type="entry name" value="Sperm_putr-bd"/>
</dbReference>
<evidence type="ECO:0000256" key="2">
    <source>
        <dbReference type="SAM" id="SignalP"/>
    </source>
</evidence>
<proteinExistence type="predicted"/>
<sequence length="346" mass="38371">MKKLSVIVSAVLVAMLALSGCSSSNKSGKGPTELVVSTWGFDQDFFNKEIYAPFEKENHVKIVVESGNNADRLNKIRQGNSKVDIMYLSDYFAQQAIDEGLFEKIDSSKLTHLKELYPIAQAPLGKSYGPAYTISRLGIVYNTKSVKTPINSWKDLWKPELKGKLTLPNITSTSGPMLVDIASSHSGNTFNENHAFNNLNVLNKNVVKYYNQTSEFVNMFSQGEAAAGPMMEMYFGDIKKAEPAAKFVVPSEGAYAIQNTVNVVKGTKHKALAEKFMNWVISKEAQERSAKAKIDSPTNQTVKLTNAQASGLTYGSDAIQSLKKMDMAFVNKNLKSWTNRWNQEIH</sequence>
<evidence type="ECO:0000256" key="1">
    <source>
        <dbReference type="ARBA" id="ARBA00022729"/>
    </source>
</evidence>
<dbReference type="PANTHER" id="PTHR30006">
    <property type="entry name" value="THIAMINE-BINDING PERIPLASMIC PROTEIN-RELATED"/>
    <property type="match status" value="1"/>
</dbReference>
<reference evidence="3 4" key="1">
    <citation type="submission" date="2019-09" db="EMBL/GenBank/DDBJ databases">
        <title>Complete genome sequence of Sporolactobacillus terrae 70-3.</title>
        <authorList>
            <person name="Tanaka N."/>
            <person name="Shiwa Y."/>
            <person name="Fujita N."/>
            <person name="Tanasupawat S."/>
        </authorList>
    </citation>
    <scope>NUCLEOTIDE SEQUENCE [LARGE SCALE GENOMIC DNA]</scope>
    <source>
        <strain evidence="3 4">70-3</strain>
    </source>
</reference>
<gene>
    <name evidence="3" type="ORF">St703_08050</name>
</gene>
<feature type="signal peptide" evidence="2">
    <location>
        <begin position="1"/>
        <end position="19"/>
    </location>
</feature>
<dbReference type="PRINTS" id="PR00909">
    <property type="entry name" value="SPERMDNBNDNG"/>
</dbReference>
<dbReference type="GO" id="GO:0015888">
    <property type="term" value="P:thiamine transport"/>
    <property type="evidence" value="ECO:0007669"/>
    <property type="project" value="TreeGrafter"/>
</dbReference>
<organism evidence="3 4">
    <name type="scientific">Sporolactobacillus terrae</name>
    <dbReference type="NCBI Taxonomy" id="269673"/>
    <lineage>
        <taxon>Bacteria</taxon>
        <taxon>Bacillati</taxon>
        <taxon>Bacillota</taxon>
        <taxon>Bacilli</taxon>
        <taxon>Bacillales</taxon>
        <taxon>Sporolactobacillaceae</taxon>
        <taxon>Sporolactobacillus</taxon>
    </lineage>
</organism>
<dbReference type="GO" id="GO:0015846">
    <property type="term" value="P:polyamine transport"/>
    <property type="evidence" value="ECO:0007669"/>
    <property type="project" value="InterPro"/>
</dbReference>
<protein>
    <submittedName>
        <fullName evidence="3">Spermidine/putrescine ABC transporter substrate-binding protein</fullName>
    </submittedName>
</protein>
<dbReference type="PROSITE" id="PS51257">
    <property type="entry name" value="PROKAR_LIPOPROTEIN"/>
    <property type="match status" value="1"/>
</dbReference>
<dbReference type="Proteomes" id="UP000326951">
    <property type="component" value="Chromosome"/>
</dbReference>
<keyword evidence="1 2" id="KW-0732">Signal</keyword>
<feature type="chain" id="PRO_5038443639" evidence="2">
    <location>
        <begin position="20"/>
        <end position="346"/>
    </location>
</feature>
<dbReference type="GO" id="GO:0030976">
    <property type="term" value="F:thiamine pyrophosphate binding"/>
    <property type="evidence" value="ECO:0007669"/>
    <property type="project" value="TreeGrafter"/>
</dbReference>
<dbReference type="EMBL" id="AP021853">
    <property type="protein sequence ID" value="BBN98100.1"/>
    <property type="molecule type" value="Genomic_DNA"/>
</dbReference>
<dbReference type="PANTHER" id="PTHR30006:SF2">
    <property type="entry name" value="ABC TRANSPORTER SUBSTRATE-BINDING PROTEIN"/>
    <property type="match status" value="1"/>
</dbReference>
<dbReference type="SUPFAM" id="SSF53850">
    <property type="entry name" value="Periplasmic binding protein-like II"/>
    <property type="match status" value="1"/>
</dbReference>
<dbReference type="GO" id="GO:0019808">
    <property type="term" value="F:polyamine binding"/>
    <property type="evidence" value="ECO:0007669"/>
    <property type="project" value="InterPro"/>
</dbReference>
<dbReference type="GO" id="GO:0030975">
    <property type="term" value="F:thiamine binding"/>
    <property type="evidence" value="ECO:0007669"/>
    <property type="project" value="TreeGrafter"/>
</dbReference>
<evidence type="ECO:0000313" key="4">
    <source>
        <dbReference type="Proteomes" id="UP000326951"/>
    </source>
</evidence>
<accession>A0A5K7X072</accession>
<evidence type="ECO:0000313" key="3">
    <source>
        <dbReference type="EMBL" id="BBN98100.1"/>
    </source>
</evidence>
<dbReference type="GO" id="GO:0030288">
    <property type="term" value="C:outer membrane-bounded periplasmic space"/>
    <property type="evidence" value="ECO:0007669"/>
    <property type="project" value="TreeGrafter"/>
</dbReference>
<dbReference type="AlphaFoldDB" id="A0A5K7X072"/>
<dbReference type="Gene3D" id="3.40.190.10">
    <property type="entry name" value="Periplasmic binding protein-like II"/>
    <property type="match status" value="2"/>
</dbReference>
<dbReference type="CDD" id="cd13589">
    <property type="entry name" value="PBP2_polyamine_RpCGA009"/>
    <property type="match status" value="1"/>
</dbReference>